<dbReference type="SMART" id="SM00220">
    <property type="entry name" value="S_TKc"/>
    <property type="match status" value="1"/>
</dbReference>
<feature type="region of interest" description="Disordered" evidence="6">
    <location>
        <begin position="199"/>
        <end position="222"/>
    </location>
</feature>
<protein>
    <submittedName>
        <fullName evidence="8">Protein kinase wee1</fullName>
    </submittedName>
</protein>
<dbReference type="PROSITE" id="PS50011">
    <property type="entry name" value="PROTEIN_KINASE_DOM"/>
    <property type="match status" value="1"/>
</dbReference>
<name>A0A0M0J5I6_9EUKA</name>
<keyword evidence="1" id="KW-0808">Transferase</keyword>
<feature type="compositionally biased region" description="Polar residues" evidence="6">
    <location>
        <begin position="139"/>
        <end position="152"/>
    </location>
</feature>
<evidence type="ECO:0000256" key="2">
    <source>
        <dbReference type="ARBA" id="ARBA00022741"/>
    </source>
</evidence>
<feature type="region of interest" description="Disordered" evidence="6">
    <location>
        <begin position="235"/>
        <end position="351"/>
    </location>
</feature>
<dbReference type="InterPro" id="IPR050339">
    <property type="entry name" value="CC_SR_Kinase"/>
</dbReference>
<sequence>MATHYASFAASSSFAAPPPVEVNAFPPRLRGSSSFMDIEGCSSSMSPDTSSFPPRAFTPQPPDVAAQRRQSHLSTGNASDALSDASTLLADFPPVGMTPLESPAMPGKGPAGDYRPLAMAPLESPAMPGKSPRLPSVPSKFSRNSESSTSRKGTPPWGADSPSDEGGFFVVPRALSGALNQTDLVNDLVENVRFAQRLALSTPPGDPNGRSTPPSTDSMEGGVTSLWGRMEAQLGSDGAVDQRHRPSSHAFALTEAEQRKRQKNMQPAIGRSLSMGSSTDEDGSMPPPLPRPSSSAAMQQVLRSASSGSTASDGGSGGATSLDPPYLLGEGRGGEGRGLPGTTRGVPALHRGNSMADTKVLFSTAIARLDKKHGSFAAAPVGTRDFVFEDKFTWGPLLGRGSFADVYVVFHNYDPSTRKAVKVSNKAFRSRGERAKYVHEVELANELGTHTNIVEYYTAWQEDQKFYMLMELCGNGTLRDHLRREGAQLRLPDKESAVWDIVLHVARGLVHMHGMRIIHCDLKPDNILISADGAFKIGDLGLATTIDQWREGMEGDAVYLSRDLLNCAPSVFADIFSLGLMLYEIVSGERLPGCETPEDRKRWNELRDPLSPDQPTVPRVQPPSPCSAHMQRLVARMMSPVAYLLEPGDARPTAQEVLNATMGAMVSASAAAGVPRRRI</sequence>
<dbReference type="GO" id="GO:0005737">
    <property type="term" value="C:cytoplasm"/>
    <property type="evidence" value="ECO:0007669"/>
    <property type="project" value="TreeGrafter"/>
</dbReference>
<evidence type="ECO:0000313" key="8">
    <source>
        <dbReference type="EMBL" id="KOO21587.1"/>
    </source>
</evidence>
<feature type="domain" description="Protein kinase" evidence="7">
    <location>
        <begin position="392"/>
        <end position="665"/>
    </location>
</feature>
<dbReference type="GO" id="GO:0005634">
    <property type="term" value="C:nucleus"/>
    <property type="evidence" value="ECO:0007669"/>
    <property type="project" value="TreeGrafter"/>
</dbReference>
<dbReference type="GO" id="GO:0005524">
    <property type="term" value="F:ATP binding"/>
    <property type="evidence" value="ECO:0007669"/>
    <property type="project" value="UniProtKB-KW"/>
</dbReference>
<feature type="compositionally biased region" description="Low complexity" evidence="6">
    <location>
        <begin position="304"/>
        <end position="329"/>
    </location>
</feature>
<feature type="compositionally biased region" description="Low complexity" evidence="6">
    <location>
        <begin position="42"/>
        <end position="54"/>
    </location>
</feature>
<gene>
    <name evidence="8" type="ORF">Ctob_000537</name>
</gene>
<dbReference type="EMBL" id="JWZX01003350">
    <property type="protein sequence ID" value="KOO21587.1"/>
    <property type="molecule type" value="Genomic_DNA"/>
</dbReference>
<dbReference type="Gene3D" id="1.10.510.10">
    <property type="entry name" value="Transferase(Phosphotransferase) domain 1"/>
    <property type="match status" value="1"/>
</dbReference>
<dbReference type="Gene3D" id="3.30.200.20">
    <property type="entry name" value="Phosphorylase Kinase, domain 1"/>
    <property type="match status" value="1"/>
</dbReference>
<keyword evidence="3 8" id="KW-0418">Kinase</keyword>
<feature type="region of interest" description="Disordered" evidence="6">
    <location>
        <begin position="36"/>
        <end position="85"/>
    </location>
</feature>
<evidence type="ECO:0000259" key="7">
    <source>
        <dbReference type="PROSITE" id="PS50011"/>
    </source>
</evidence>
<dbReference type="AlphaFoldDB" id="A0A0M0J5I6"/>
<feature type="compositionally biased region" description="Polar residues" evidence="6">
    <location>
        <begin position="209"/>
        <end position="218"/>
    </location>
</feature>
<accession>A0A0M0J5I6</accession>
<keyword evidence="4" id="KW-0067">ATP-binding</keyword>
<dbReference type="InterPro" id="IPR008271">
    <property type="entry name" value="Ser/Thr_kinase_AS"/>
</dbReference>
<evidence type="ECO:0000256" key="6">
    <source>
        <dbReference type="SAM" id="MobiDB-lite"/>
    </source>
</evidence>
<dbReference type="SUPFAM" id="SSF56112">
    <property type="entry name" value="Protein kinase-like (PK-like)"/>
    <property type="match status" value="1"/>
</dbReference>
<evidence type="ECO:0000256" key="1">
    <source>
        <dbReference type="ARBA" id="ARBA00022679"/>
    </source>
</evidence>
<evidence type="ECO:0000256" key="3">
    <source>
        <dbReference type="ARBA" id="ARBA00022777"/>
    </source>
</evidence>
<evidence type="ECO:0000313" key="9">
    <source>
        <dbReference type="Proteomes" id="UP000037460"/>
    </source>
</evidence>
<dbReference type="GO" id="GO:0004672">
    <property type="term" value="F:protein kinase activity"/>
    <property type="evidence" value="ECO:0007669"/>
    <property type="project" value="InterPro"/>
</dbReference>
<dbReference type="PANTHER" id="PTHR11042">
    <property type="entry name" value="EUKARYOTIC TRANSLATION INITIATION FACTOR 2-ALPHA KINASE EIF2-ALPHA KINASE -RELATED"/>
    <property type="match status" value="1"/>
</dbReference>
<dbReference type="OrthoDB" id="5337378at2759"/>
<dbReference type="Proteomes" id="UP000037460">
    <property type="component" value="Unassembled WGS sequence"/>
</dbReference>
<feature type="region of interest" description="Disordered" evidence="6">
    <location>
        <begin position="99"/>
        <end position="169"/>
    </location>
</feature>
<proteinExistence type="inferred from homology"/>
<dbReference type="InterPro" id="IPR011009">
    <property type="entry name" value="Kinase-like_dom_sf"/>
</dbReference>
<evidence type="ECO:0000256" key="4">
    <source>
        <dbReference type="ARBA" id="ARBA00022840"/>
    </source>
</evidence>
<feature type="region of interest" description="Disordered" evidence="6">
    <location>
        <begin position="605"/>
        <end position="625"/>
    </location>
</feature>
<comment type="caution">
    <text evidence="8">The sequence shown here is derived from an EMBL/GenBank/DDBJ whole genome shotgun (WGS) entry which is preliminary data.</text>
</comment>
<reference evidence="9" key="1">
    <citation type="journal article" date="2015" name="PLoS Genet.">
        <title>Genome Sequence and Transcriptome Analyses of Chrysochromulina tobin: Metabolic Tools for Enhanced Algal Fitness in the Prominent Order Prymnesiales (Haptophyceae).</title>
        <authorList>
            <person name="Hovde B.T."/>
            <person name="Deodato C.R."/>
            <person name="Hunsperger H.M."/>
            <person name="Ryken S.A."/>
            <person name="Yost W."/>
            <person name="Jha R.K."/>
            <person name="Patterson J."/>
            <person name="Monnat R.J. Jr."/>
            <person name="Barlow S.B."/>
            <person name="Starkenburg S.R."/>
            <person name="Cattolico R.A."/>
        </authorList>
    </citation>
    <scope>NUCLEOTIDE SEQUENCE</scope>
    <source>
        <strain evidence="9">CCMP291</strain>
    </source>
</reference>
<feature type="compositionally biased region" description="Polar residues" evidence="6">
    <location>
        <begin position="72"/>
        <end position="85"/>
    </location>
</feature>
<comment type="similarity">
    <text evidence="5">Belongs to the protein kinase superfamily. Ser/Thr protein kinase family. GCN2 subfamily.</text>
</comment>
<evidence type="ECO:0000256" key="5">
    <source>
        <dbReference type="ARBA" id="ARBA00037982"/>
    </source>
</evidence>
<keyword evidence="9" id="KW-1185">Reference proteome</keyword>
<dbReference type="PROSITE" id="PS00108">
    <property type="entry name" value="PROTEIN_KINASE_ST"/>
    <property type="match status" value="1"/>
</dbReference>
<dbReference type="Pfam" id="PF00069">
    <property type="entry name" value="Pkinase"/>
    <property type="match status" value="1"/>
</dbReference>
<dbReference type="InterPro" id="IPR000719">
    <property type="entry name" value="Prot_kinase_dom"/>
</dbReference>
<keyword evidence="2" id="KW-0547">Nucleotide-binding</keyword>
<organism evidence="8 9">
    <name type="scientific">Chrysochromulina tobinii</name>
    <dbReference type="NCBI Taxonomy" id="1460289"/>
    <lineage>
        <taxon>Eukaryota</taxon>
        <taxon>Haptista</taxon>
        <taxon>Haptophyta</taxon>
        <taxon>Prymnesiophyceae</taxon>
        <taxon>Prymnesiales</taxon>
        <taxon>Chrysochromulinaceae</taxon>
        <taxon>Chrysochromulina</taxon>
    </lineage>
</organism>